<comment type="caution">
    <text evidence="1">The sequence shown here is derived from an EMBL/GenBank/DDBJ whole genome shotgun (WGS) entry which is preliminary data.</text>
</comment>
<proteinExistence type="predicted"/>
<keyword evidence="2" id="KW-1185">Reference proteome</keyword>
<dbReference type="EMBL" id="MU003492">
    <property type="protein sequence ID" value="KAF2477549.1"/>
    <property type="molecule type" value="Genomic_DNA"/>
</dbReference>
<evidence type="ECO:0000313" key="1">
    <source>
        <dbReference type="EMBL" id="KAF2477549.1"/>
    </source>
</evidence>
<protein>
    <submittedName>
        <fullName evidence="1">Uncharacterized protein</fullName>
    </submittedName>
</protein>
<gene>
    <name evidence="1" type="ORF">BDR25DRAFT_308456</name>
</gene>
<accession>A0ACB6RE59</accession>
<reference evidence="1" key="1">
    <citation type="journal article" date="2020" name="Stud. Mycol.">
        <title>101 Dothideomycetes genomes: a test case for predicting lifestyles and emergence of pathogens.</title>
        <authorList>
            <person name="Haridas S."/>
            <person name="Albert R."/>
            <person name="Binder M."/>
            <person name="Bloem J."/>
            <person name="Labutti K."/>
            <person name="Salamov A."/>
            <person name="Andreopoulos B."/>
            <person name="Baker S."/>
            <person name="Barry K."/>
            <person name="Bills G."/>
            <person name="Bluhm B."/>
            <person name="Cannon C."/>
            <person name="Castanera R."/>
            <person name="Culley D."/>
            <person name="Daum C."/>
            <person name="Ezra D."/>
            <person name="Gonzalez J."/>
            <person name="Henrissat B."/>
            <person name="Kuo A."/>
            <person name="Liang C."/>
            <person name="Lipzen A."/>
            <person name="Lutzoni F."/>
            <person name="Magnuson J."/>
            <person name="Mondo S."/>
            <person name="Nolan M."/>
            <person name="Ohm R."/>
            <person name="Pangilinan J."/>
            <person name="Park H.-J."/>
            <person name="Ramirez L."/>
            <person name="Alfaro M."/>
            <person name="Sun H."/>
            <person name="Tritt A."/>
            <person name="Yoshinaga Y."/>
            <person name="Zwiers L.-H."/>
            <person name="Turgeon B."/>
            <person name="Goodwin S."/>
            <person name="Spatafora J."/>
            <person name="Crous P."/>
            <person name="Grigoriev I."/>
        </authorList>
    </citation>
    <scope>NUCLEOTIDE SEQUENCE</scope>
    <source>
        <strain evidence="1">ATCC 200398</strain>
    </source>
</reference>
<sequence length="523" mass="58108">MDQLHIPFSFLDVYDAPPSPSQTTQHAPSYPAQQPDPLQDTSYLPSNQKLSPNSSLITLQDLLEETDTADDSEDISEEDLGQIAPKVVSQGLVRSDQYYNAFQDPAPPTIQANRSVGSRFSHGSMGFASDQTTLPIVSCASQAAPPIACPWAPGTQSSFIGGNPLYRSPPIPFGLHREDYQGNASTALLGDSSFPSQPQNSFPLDTPFQRRMNDGSNSFGSDVYQQFRATPPPGDFDEDFDVVDKGGNYDHMAGLSTQISSPKSRFRSGNKSDNDNDNPTLSFLATPPQLPGPDLGYHGYNAMLIHSPFRVSDKSFTKRLEVINLDAPSSSSKGNRGRCKGDNDDNDNGTDLFSPPTKKRAADVNTEFISQITPNYQFDHGTLYPVVPPTTSSAPYTAIEKAWLKREYGSEAIFLGRHGMTMSPDDRRAGYKIMRKKTEQKAFEEIVDVDIMREEELEVQQCQAWMAKNLSQGQWGWVEMECKGITELMRMFGLRYYYQEDWPKAKDIVEKLMSGEYEVDDGE</sequence>
<name>A0ACB6RE59_9PLEO</name>
<evidence type="ECO:0000313" key="2">
    <source>
        <dbReference type="Proteomes" id="UP000799755"/>
    </source>
</evidence>
<organism evidence="1 2">
    <name type="scientific">Lindgomyces ingoldianus</name>
    <dbReference type="NCBI Taxonomy" id="673940"/>
    <lineage>
        <taxon>Eukaryota</taxon>
        <taxon>Fungi</taxon>
        <taxon>Dikarya</taxon>
        <taxon>Ascomycota</taxon>
        <taxon>Pezizomycotina</taxon>
        <taxon>Dothideomycetes</taxon>
        <taxon>Pleosporomycetidae</taxon>
        <taxon>Pleosporales</taxon>
        <taxon>Lindgomycetaceae</taxon>
        <taxon>Lindgomyces</taxon>
    </lineage>
</organism>
<dbReference type="Proteomes" id="UP000799755">
    <property type="component" value="Unassembled WGS sequence"/>
</dbReference>